<evidence type="ECO:0000313" key="16">
    <source>
        <dbReference type="Proteomes" id="UP001596142"/>
    </source>
</evidence>
<keyword evidence="15" id="KW-0966">Cell projection</keyword>
<comment type="subcellular location">
    <subcellularLocation>
        <location evidence="1">Cell membrane</location>
        <topology evidence="1">Peripheral membrane protein</topology>
        <orientation evidence="1">Cytoplasmic side</orientation>
    </subcellularLocation>
</comment>
<dbReference type="Pfam" id="PF00448">
    <property type="entry name" value="SRP54"/>
    <property type="match status" value="1"/>
</dbReference>
<gene>
    <name evidence="15" type="primary">flhF</name>
    <name evidence="15" type="ORF">ACFPU1_05005</name>
</gene>
<dbReference type="Gene3D" id="1.20.120.1380">
    <property type="entry name" value="Flagellar FlhF biosynthesis protein, N domain"/>
    <property type="match status" value="1"/>
</dbReference>
<evidence type="ECO:0000256" key="2">
    <source>
        <dbReference type="ARBA" id="ARBA00008531"/>
    </source>
</evidence>
<dbReference type="PANTHER" id="PTHR43134:SF3">
    <property type="entry name" value="FLAGELLAR BIOSYNTHESIS PROTEIN FLHF"/>
    <property type="match status" value="1"/>
</dbReference>
<dbReference type="Gene3D" id="3.40.50.300">
    <property type="entry name" value="P-loop containing nucleotide triphosphate hydrolases"/>
    <property type="match status" value="1"/>
</dbReference>
<evidence type="ECO:0000256" key="3">
    <source>
        <dbReference type="ARBA" id="ARBA00014919"/>
    </source>
</evidence>
<reference evidence="16" key="1">
    <citation type="journal article" date="2019" name="Int. J. Syst. Evol. Microbiol.">
        <title>The Global Catalogue of Microorganisms (GCM) 10K type strain sequencing project: providing services to taxonomists for standard genome sequencing and annotation.</title>
        <authorList>
            <consortium name="The Broad Institute Genomics Platform"/>
            <consortium name="The Broad Institute Genome Sequencing Center for Infectious Disease"/>
            <person name="Wu L."/>
            <person name="Ma J."/>
        </authorList>
    </citation>
    <scope>NUCLEOTIDE SEQUENCE [LARGE SCALE GENOMIC DNA]</scope>
    <source>
        <strain evidence="16">CECT 7184</strain>
    </source>
</reference>
<comment type="similarity">
    <text evidence="2">Belongs to the GTP-binding SRP family.</text>
</comment>
<evidence type="ECO:0000256" key="6">
    <source>
        <dbReference type="ARBA" id="ARBA00022741"/>
    </source>
</evidence>
<evidence type="ECO:0000259" key="14">
    <source>
        <dbReference type="SMART" id="SM00962"/>
    </source>
</evidence>
<dbReference type="InterPro" id="IPR020006">
    <property type="entry name" value="FlhF"/>
</dbReference>
<dbReference type="PANTHER" id="PTHR43134">
    <property type="entry name" value="SIGNAL RECOGNITION PARTICLE RECEPTOR SUBUNIT ALPHA"/>
    <property type="match status" value="1"/>
</dbReference>
<keyword evidence="9" id="KW-0342">GTP-binding</keyword>
<feature type="domain" description="SRP54-type proteins GTP-binding" evidence="14">
    <location>
        <begin position="186"/>
        <end position="377"/>
    </location>
</feature>
<organism evidence="15 16">
    <name type="scientific">Thalassorhabdus alkalitolerans</name>
    <dbReference type="NCBI Taxonomy" id="2282697"/>
    <lineage>
        <taxon>Bacteria</taxon>
        <taxon>Bacillati</taxon>
        <taxon>Bacillota</taxon>
        <taxon>Bacilli</taxon>
        <taxon>Bacillales</taxon>
        <taxon>Bacillaceae</taxon>
        <taxon>Thalassorhabdus</taxon>
    </lineage>
</organism>
<proteinExistence type="inferred from homology"/>
<evidence type="ECO:0000256" key="8">
    <source>
        <dbReference type="ARBA" id="ARBA00022927"/>
    </source>
</evidence>
<evidence type="ECO:0000256" key="4">
    <source>
        <dbReference type="ARBA" id="ARBA00022448"/>
    </source>
</evidence>
<keyword evidence="15" id="KW-0282">Flagellum</keyword>
<dbReference type="Proteomes" id="UP001596142">
    <property type="component" value="Unassembled WGS sequence"/>
</dbReference>
<name>A0ABW0YPV5_9BACI</name>
<dbReference type="InterPro" id="IPR000897">
    <property type="entry name" value="SRP54_GTPase_dom"/>
</dbReference>
<keyword evidence="15" id="KW-0969">Cilium</keyword>
<dbReference type="InterPro" id="IPR047040">
    <property type="entry name" value="FlhF__GTPase_dom"/>
</dbReference>
<comment type="function">
    <text evidence="12">Necessary for flagellar biosynthesis. May be involved in translocation of the flagellum.</text>
</comment>
<dbReference type="CDD" id="cd17873">
    <property type="entry name" value="FlhF"/>
    <property type="match status" value="1"/>
</dbReference>
<keyword evidence="6" id="KW-0547">Nucleotide-binding</keyword>
<evidence type="ECO:0000256" key="5">
    <source>
        <dbReference type="ARBA" id="ARBA00022475"/>
    </source>
</evidence>
<evidence type="ECO:0000256" key="10">
    <source>
        <dbReference type="ARBA" id="ARBA00023136"/>
    </source>
</evidence>
<evidence type="ECO:0000256" key="7">
    <source>
        <dbReference type="ARBA" id="ARBA00022795"/>
    </source>
</evidence>
<keyword evidence="10" id="KW-0472">Membrane</keyword>
<evidence type="ECO:0000256" key="13">
    <source>
        <dbReference type="NCBIfam" id="TIGR03499"/>
    </source>
</evidence>
<protein>
    <recommendedName>
        <fullName evidence="3 13">Flagellar biosynthesis protein FlhF</fullName>
    </recommendedName>
</protein>
<keyword evidence="11" id="KW-1006">Bacterial flagellum protein export</keyword>
<evidence type="ECO:0000256" key="12">
    <source>
        <dbReference type="ARBA" id="ARBA00025337"/>
    </source>
</evidence>
<dbReference type="EMBL" id="JBHSOZ010000003">
    <property type="protein sequence ID" value="MFC5712129.1"/>
    <property type="molecule type" value="Genomic_DNA"/>
</dbReference>
<evidence type="ECO:0000256" key="9">
    <source>
        <dbReference type="ARBA" id="ARBA00023134"/>
    </source>
</evidence>
<keyword evidence="8" id="KW-0653">Protein transport</keyword>
<dbReference type="RefSeq" id="WP_385939178.1">
    <property type="nucleotide sequence ID" value="NZ_JBHSOZ010000003.1"/>
</dbReference>
<dbReference type="NCBIfam" id="TIGR03499">
    <property type="entry name" value="FlhF"/>
    <property type="match status" value="1"/>
</dbReference>
<dbReference type="InterPro" id="IPR027417">
    <property type="entry name" value="P-loop_NTPase"/>
</dbReference>
<evidence type="ECO:0000256" key="11">
    <source>
        <dbReference type="ARBA" id="ARBA00023225"/>
    </source>
</evidence>
<dbReference type="SUPFAM" id="SSF52540">
    <property type="entry name" value="P-loop containing nucleoside triphosphate hydrolases"/>
    <property type="match status" value="1"/>
</dbReference>
<keyword evidence="5" id="KW-1003">Cell membrane</keyword>
<keyword evidence="16" id="KW-1185">Reference proteome</keyword>
<accession>A0ABW0YPV5</accession>
<keyword evidence="7" id="KW-1005">Bacterial flagellum biogenesis</keyword>
<keyword evidence="4" id="KW-0813">Transport</keyword>
<dbReference type="SMART" id="SM00962">
    <property type="entry name" value="SRP54"/>
    <property type="match status" value="1"/>
</dbReference>
<evidence type="ECO:0000256" key="1">
    <source>
        <dbReference type="ARBA" id="ARBA00004413"/>
    </source>
</evidence>
<sequence length="382" mass="43087">MKVQRFIAKDMPEAMKKIKGELGEQAVILRSKSIQSPGIFGLFSKKTLEVIAAVDEEMVFKRKDTVKPSQTRQEKEPHKQSHFNYSSTEIQEEMKEIKEMVKELTADAELEKTSVLHPALRLIQTQLTEQEVEAGLQKEILASLVKRVKESGDTEKIEEEKVKDWAKASLEKSLSTLSSGKEPSGREVITFVGPTGVGKTTTIAKIAARQHIYEKKKVALLTADTYRIGAVEQLKTYASILQIPIEVVYSKEDYHKALESFEQYDTVLVDTAGRNYYNKLNIEELKTIISLNEETKTCLVLSLTSKYTDMKNIFQQFSSLSIDQFIFTKTDETSICGPMINLMKTTGIGASFLTKGQNVPEDLDVADTRLVAELLFEENDHE</sequence>
<evidence type="ECO:0000313" key="15">
    <source>
        <dbReference type="EMBL" id="MFC5712129.1"/>
    </source>
</evidence>
<comment type="caution">
    <text evidence="15">The sequence shown here is derived from an EMBL/GenBank/DDBJ whole genome shotgun (WGS) entry which is preliminary data.</text>
</comment>